<dbReference type="InterPro" id="IPR037066">
    <property type="entry name" value="Plug_dom_sf"/>
</dbReference>
<reference evidence="14" key="1">
    <citation type="submission" date="2023-06" db="EMBL/GenBank/DDBJ databases">
        <title>Genomic of Parafulvivirga corallium.</title>
        <authorList>
            <person name="Wang G."/>
        </authorList>
    </citation>
    <scope>NUCLEOTIDE SEQUENCE</scope>
    <source>
        <strain evidence="14">BMA10</strain>
    </source>
</reference>
<dbReference type="InterPro" id="IPR036942">
    <property type="entry name" value="Beta-barrel_TonB_sf"/>
</dbReference>
<evidence type="ECO:0000313" key="15">
    <source>
        <dbReference type="Proteomes" id="UP001172082"/>
    </source>
</evidence>
<evidence type="ECO:0000313" key="14">
    <source>
        <dbReference type="EMBL" id="MDN5202365.1"/>
    </source>
</evidence>
<evidence type="ECO:0000256" key="4">
    <source>
        <dbReference type="ARBA" id="ARBA00022692"/>
    </source>
</evidence>
<dbReference type="RefSeq" id="WP_346752390.1">
    <property type="nucleotide sequence ID" value="NZ_JAUJEA010000004.1"/>
</dbReference>
<evidence type="ECO:0000256" key="5">
    <source>
        <dbReference type="ARBA" id="ARBA00022729"/>
    </source>
</evidence>
<dbReference type="Proteomes" id="UP001172082">
    <property type="component" value="Unassembled WGS sequence"/>
</dbReference>
<evidence type="ECO:0000256" key="7">
    <source>
        <dbReference type="ARBA" id="ARBA00023136"/>
    </source>
</evidence>
<evidence type="ECO:0000256" key="3">
    <source>
        <dbReference type="ARBA" id="ARBA00022452"/>
    </source>
</evidence>
<keyword evidence="8 14" id="KW-0675">Receptor</keyword>
<evidence type="ECO:0000259" key="13">
    <source>
        <dbReference type="Pfam" id="PF07715"/>
    </source>
</evidence>
<sequence>MVKSLKYTLSIIFSFIICYSQGQDATSEKEDYWDLSLDELMNLEVSTASKSIEGINDAPGIITVITSDEIKSFGGMNLVDVLERVPGLVPMSSYFFAHNMLSVRGDLPNHNDSHTLILINGRPVRFSRTGGLNNTIFTSFPLKLIDRIEVVRGPGSVLYGSNAYSGVINIITKSEEKNFIDASIGYGAYGTLTGDLTYSHLFGKDLKLHAGLNYFNEDGWEQNVVDEFGNTQSASTSERNMGLMAGLAYKGLTLNTLFTDSDLASLGFIPKWPMDVSEVNLQMIDLGYNWKLKPSLSMNFNATYNGYNWTYPVDRPGSTPENITNSINTTNDYLFEFSASKKFKDNVNLILGGTGYSLNGVEPDDYSLFWWNVYFQSDIKITDNIKLIAGGQFNKPETSDLDFVPRLGAVVSVNDQLGIKALYSQAFRSPYYVESFVAIPNVLMGNADLKPEKVKSFDFQVYYNTEKFQSNISVFRNKQEDLINRVAVQGETFQTFDNDGERLIMGLEFESKYVPSSKLLISSAFTYTKNEDGNGVEGSTFAPAFTAKLGASYKLTDGFNVGIFNTYVSEFGKISVINPGVNEVNPEADGYNLLSANLTLNVGQLFNATKLTNFGIDIYASNILDKDVFIPETTRKRINTIQYRGGAALYAKLTYRLQK</sequence>
<dbReference type="EMBL" id="JAUJEA010000004">
    <property type="protein sequence ID" value="MDN5202365.1"/>
    <property type="molecule type" value="Genomic_DNA"/>
</dbReference>
<evidence type="ECO:0000256" key="10">
    <source>
        <dbReference type="PROSITE-ProRule" id="PRU01360"/>
    </source>
</evidence>
<evidence type="ECO:0000256" key="9">
    <source>
        <dbReference type="ARBA" id="ARBA00023237"/>
    </source>
</evidence>
<dbReference type="Gene3D" id="2.170.130.10">
    <property type="entry name" value="TonB-dependent receptor, plug domain"/>
    <property type="match status" value="1"/>
</dbReference>
<dbReference type="PROSITE" id="PS52016">
    <property type="entry name" value="TONB_DEPENDENT_REC_3"/>
    <property type="match status" value="1"/>
</dbReference>
<dbReference type="Gene3D" id="2.40.170.20">
    <property type="entry name" value="TonB-dependent receptor, beta-barrel domain"/>
    <property type="match status" value="1"/>
</dbReference>
<evidence type="ECO:0000256" key="6">
    <source>
        <dbReference type="ARBA" id="ARBA00023077"/>
    </source>
</evidence>
<accession>A0ABT8KSB6</accession>
<dbReference type="PANTHER" id="PTHR30069">
    <property type="entry name" value="TONB-DEPENDENT OUTER MEMBRANE RECEPTOR"/>
    <property type="match status" value="1"/>
</dbReference>
<evidence type="ECO:0000256" key="8">
    <source>
        <dbReference type="ARBA" id="ARBA00023170"/>
    </source>
</evidence>
<name>A0ABT8KSB6_9BACT</name>
<dbReference type="Pfam" id="PF07715">
    <property type="entry name" value="Plug"/>
    <property type="match status" value="1"/>
</dbReference>
<protein>
    <submittedName>
        <fullName evidence="14">TonB-dependent receptor</fullName>
    </submittedName>
</protein>
<dbReference type="CDD" id="cd01347">
    <property type="entry name" value="ligand_gated_channel"/>
    <property type="match status" value="1"/>
</dbReference>
<keyword evidence="5" id="KW-0732">Signal</keyword>
<keyword evidence="2 10" id="KW-0813">Transport</keyword>
<organism evidence="14 15">
    <name type="scientific">Splendidivirga corallicola</name>
    <dbReference type="NCBI Taxonomy" id="3051826"/>
    <lineage>
        <taxon>Bacteria</taxon>
        <taxon>Pseudomonadati</taxon>
        <taxon>Bacteroidota</taxon>
        <taxon>Cytophagia</taxon>
        <taxon>Cytophagales</taxon>
        <taxon>Splendidivirgaceae</taxon>
        <taxon>Splendidivirga</taxon>
    </lineage>
</organism>
<feature type="domain" description="TonB-dependent receptor-like beta-barrel" evidence="12">
    <location>
        <begin position="262"/>
        <end position="607"/>
    </location>
</feature>
<keyword evidence="9 10" id="KW-0998">Cell outer membrane</keyword>
<keyword evidence="3 10" id="KW-1134">Transmembrane beta strand</keyword>
<comment type="caution">
    <text evidence="14">The sequence shown here is derived from an EMBL/GenBank/DDBJ whole genome shotgun (WGS) entry which is preliminary data.</text>
</comment>
<proteinExistence type="inferred from homology"/>
<evidence type="ECO:0000256" key="1">
    <source>
        <dbReference type="ARBA" id="ARBA00004571"/>
    </source>
</evidence>
<dbReference type="PANTHER" id="PTHR30069:SF29">
    <property type="entry name" value="HEMOGLOBIN AND HEMOGLOBIN-HAPTOGLOBIN-BINDING PROTEIN 1-RELATED"/>
    <property type="match status" value="1"/>
</dbReference>
<comment type="similarity">
    <text evidence="10 11">Belongs to the TonB-dependent receptor family.</text>
</comment>
<dbReference type="InterPro" id="IPR000531">
    <property type="entry name" value="Beta-barrel_TonB"/>
</dbReference>
<dbReference type="InterPro" id="IPR012910">
    <property type="entry name" value="Plug_dom"/>
</dbReference>
<evidence type="ECO:0000259" key="12">
    <source>
        <dbReference type="Pfam" id="PF00593"/>
    </source>
</evidence>
<keyword evidence="4 10" id="KW-0812">Transmembrane</keyword>
<evidence type="ECO:0000256" key="2">
    <source>
        <dbReference type="ARBA" id="ARBA00022448"/>
    </source>
</evidence>
<gene>
    <name evidence="14" type="ORF">QQ008_13345</name>
</gene>
<dbReference type="Pfam" id="PF00593">
    <property type="entry name" value="TonB_dep_Rec_b-barrel"/>
    <property type="match status" value="1"/>
</dbReference>
<keyword evidence="7 10" id="KW-0472">Membrane</keyword>
<keyword evidence="6 11" id="KW-0798">TonB box</keyword>
<dbReference type="SUPFAM" id="SSF56935">
    <property type="entry name" value="Porins"/>
    <property type="match status" value="1"/>
</dbReference>
<comment type="subcellular location">
    <subcellularLocation>
        <location evidence="1 10">Cell outer membrane</location>
        <topology evidence="1 10">Multi-pass membrane protein</topology>
    </subcellularLocation>
</comment>
<keyword evidence="15" id="KW-1185">Reference proteome</keyword>
<dbReference type="InterPro" id="IPR039426">
    <property type="entry name" value="TonB-dep_rcpt-like"/>
</dbReference>
<feature type="domain" description="TonB-dependent receptor plug" evidence="13">
    <location>
        <begin position="56"/>
        <end position="167"/>
    </location>
</feature>
<evidence type="ECO:0000256" key="11">
    <source>
        <dbReference type="RuleBase" id="RU003357"/>
    </source>
</evidence>